<accession>A0ABT4TKX0</accession>
<keyword evidence="1" id="KW-1133">Transmembrane helix</keyword>
<keyword evidence="3" id="KW-0540">Nuclease</keyword>
<name>A0ABT4TKX0_9ACTN</name>
<dbReference type="GO" id="GO:0004519">
    <property type="term" value="F:endonuclease activity"/>
    <property type="evidence" value="ECO:0007669"/>
    <property type="project" value="UniProtKB-KW"/>
</dbReference>
<gene>
    <name evidence="3" type="ORF">O4U47_12465</name>
</gene>
<feature type="transmembrane region" description="Helical" evidence="1">
    <location>
        <begin position="20"/>
        <end position="38"/>
    </location>
</feature>
<evidence type="ECO:0000313" key="4">
    <source>
        <dbReference type="Proteomes" id="UP001165685"/>
    </source>
</evidence>
<keyword evidence="3" id="KW-0378">Hydrolase</keyword>
<dbReference type="InterPro" id="IPR005135">
    <property type="entry name" value="Endo/exonuclease/phosphatase"/>
</dbReference>
<protein>
    <submittedName>
        <fullName evidence="3">Endonuclease/exonuclease/phosphatase family protein</fullName>
    </submittedName>
</protein>
<keyword evidence="4" id="KW-1185">Reference proteome</keyword>
<evidence type="ECO:0000259" key="2">
    <source>
        <dbReference type="Pfam" id="PF03372"/>
    </source>
</evidence>
<dbReference type="RefSeq" id="WP_270677982.1">
    <property type="nucleotide sequence ID" value="NZ_JAQFWP010000019.1"/>
</dbReference>
<sequence length="314" mass="32139">MSERTHPRQRRKHLRPRDAVLVGAGALVALLLAGRLLVPGDLGVFLDSGLPWVGLLVLPAALGALLLRSRPGAAAVGVAALVWALLFVPAYVPGLGAGGGPDTGSGRLTVATLNIGADNPDPCGTLRKVSEWGADVVAVVEAAGPLECAADELGDEGAWVRQGTVGLWSRHPVDGTAPLEIAVGMSRGLRATVHAPGGDVAVLVGHVASLRPRAVGERNDSLEALAADAEAEGGGPVVVAGDLNTAATDRAMDAFDGFGEAQRAAGWGPGFTWPASAPMVRLDHVFYRGMEARSAEVHEVAGSDHRGVVAELAY</sequence>
<dbReference type="Proteomes" id="UP001165685">
    <property type="component" value="Unassembled WGS sequence"/>
</dbReference>
<dbReference type="SUPFAM" id="SSF56219">
    <property type="entry name" value="DNase I-like"/>
    <property type="match status" value="1"/>
</dbReference>
<keyword evidence="3" id="KW-0255">Endonuclease</keyword>
<comment type="caution">
    <text evidence="3">The sequence shown here is derived from an EMBL/GenBank/DDBJ whole genome shotgun (WGS) entry which is preliminary data.</text>
</comment>
<keyword evidence="1" id="KW-0812">Transmembrane</keyword>
<evidence type="ECO:0000256" key="1">
    <source>
        <dbReference type="SAM" id="Phobius"/>
    </source>
</evidence>
<reference evidence="3" key="1">
    <citation type="submission" date="2023-01" db="EMBL/GenBank/DDBJ databases">
        <title>Draft genome sequence of Nocardiopsis sp. LSu2-4 isolated from halophytes.</title>
        <authorList>
            <person name="Duangmal K."/>
            <person name="Chantavorakit T."/>
        </authorList>
    </citation>
    <scope>NUCLEOTIDE SEQUENCE</scope>
    <source>
        <strain evidence="3">LSu2-4</strain>
    </source>
</reference>
<evidence type="ECO:0000313" key="3">
    <source>
        <dbReference type="EMBL" id="MDA2805327.1"/>
    </source>
</evidence>
<dbReference type="Gene3D" id="3.60.10.10">
    <property type="entry name" value="Endonuclease/exonuclease/phosphatase"/>
    <property type="match status" value="1"/>
</dbReference>
<proteinExistence type="predicted"/>
<dbReference type="InterPro" id="IPR036691">
    <property type="entry name" value="Endo/exonu/phosph_ase_sf"/>
</dbReference>
<organism evidence="3 4">
    <name type="scientific">Nocardiopsis suaedae</name>
    <dbReference type="NCBI Taxonomy" id="3018444"/>
    <lineage>
        <taxon>Bacteria</taxon>
        <taxon>Bacillati</taxon>
        <taxon>Actinomycetota</taxon>
        <taxon>Actinomycetes</taxon>
        <taxon>Streptosporangiales</taxon>
        <taxon>Nocardiopsidaceae</taxon>
        <taxon>Nocardiopsis</taxon>
    </lineage>
</organism>
<feature type="domain" description="Endonuclease/exonuclease/phosphatase" evidence="2">
    <location>
        <begin position="111"/>
        <end position="305"/>
    </location>
</feature>
<dbReference type="EMBL" id="JAQFWP010000019">
    <property type="protein sequence ID" value="MDA2805327.1"/>
    <property type="molecule type" value="Genomic_DNA"/>
</dbReference>
<dbReference type="Pfam" id="PF03372">
    <property type="entry name" value="Exo_endo_phos"/>
    <property type="match status" value="1"/>
</dbReference>
<feature type="transmembrane region" description="Helical" evidence="1">
    <location>
        <begin position="74"/>
        <end position="92"/>
    </location>
</feature>
<keyword evidence="1" id="KW-0472">Membrane</keyword>
<feature type="transmembrane region" description="Helical" evidence="1">
    <location>
        <begin position="50"/>
        <end position="67"/>
    </location>
</feature>